<dbReference type="InterPro" id="IPR017452">
    <property type="entry name" value="GPCR_Rhodpsn_7TM"/>
</dbReference>
<dbReference type="EnsemblMetazoa" id="CapteT216596">
    <property type="protein sequence ID" value="CapteP216596"/>
    <property type="gene ID" value="CapteG216596"/>
</dbReference>
<dbReference type="OMA" id="ATRICLY"/>
<keyword evidence="6 9" id="KW-0472">Membrane</keyword>
<organism evidence="11">
    <name type="scientific">Capitella teleta</name>
    <name type="common">Polychaete worm</name>
    <dbReference type="NCBI Taxonomy" id="283909"/>
    <lineage>
        <taxon>Eukaryota</taxon>
        <taxon>Metazoa</taxon>
        <taxon>Spiralia</taxon>
        <taxon>Lophotrochozoa</taxon>
        <taxon>Annelida</taxon>
        <taxon>Polychaeta</taxon>
        <taxon>Sedentaria</taxon>
        <taxon>Scolecida</taxon>
        <taxon>Capitellidae</taxon>
        <taxon>Capitella</taxon>
    </lineage>
</organism>
<evidence type="ECO:0000256" key="1">
    <source>
        <dbReference type="ARBA" id="ARBA00004651"/>
    </source>
</evidence>
<keyword evidence="4 9" id="KW-1133">Transmembrane helix</keyword>
<evidence type="ECO:0000256" key="3">
    <source>
        <dbReference type="ARBA" id="ARBA00022692"/>
    </source>
</evidence>
<evidence type="ECO:0000256" key="5">
    <source>
        <dbReference type="ARBA" id="ARBA00023040"/>
    </source>
</evidence>
<reference evidence="11 13" key="2">
    <citation type="journal article" date="2013" name="Nature">
        <title>Insights into bilaterian evolution from three spiralian genomes.</title>
        <authorList>
            <person name="Simakov O."/>
            <person name="Marletaz F."/>
            <person name="Cho S.J."/>
            <person name="Edsinger-Gonzales E."/>
            <person name="Havlak P."/>
            <person name="Hellsten U."/>
            <person name="Kuo D.H."/>
            <person name="Larsson T."/>
            <person name="Lv J."/>
            <person name="Arendt D."/>
            <person name="Savage R."/>
            <person name="Osoegawa K."/>
            <person name="de Jong P."/>
            <person name="Grimwood J."/>
            <person name="Chapman J.A."/>
            <person name="Shapiro H."/>
            <person name="Aerts A."/>
            <person name="Otillar R.P."/>
            <person name="Terry A.Y."/>
            <person name="Boore J.L."/>
            <person name="Grigoriev I.V."/>
            <person name="Lindberg D.R."/>
            <person name="Seaver E.C."/>
            <person name="Weisblat D.A."/>
            <person name="Putnam N.H."/>
            <person name="Rokhsar D.S."/>
        </authorList>
    </citation>
    <scope>NUCLEOTIDE SEQUENCE</scope>
    <source>
        <strain evidence="11 13">I ESC-2004</strain>
    </source>
</reference>
<dbReference type="EMBL" id="AMQN01009063">
    <property type="status" value="NOT_ANNOTATED_CDS"/>
    <property type="molecule type" value="Genomic_DNA"/>
</dbReference>
<evidence type="ECO:0000256" key="2">
    <source>
        <dbReference type="ARBA" id="ARBA00022475"/>
    </source>
</evidence>
<reference evidence="13" key="1">
    <citation type="submission" date="2012-12" db="EMBL/GenBank/DDBJ databases">
        <authorList>
            <person name="Hellsten U."/>
            <person name="Grimwood J."/>
            <person name="Chapman J.A."/>
            <person name="Shapiro H."/>
            <person name="Aerts A."/>
            <person name="Otillar R.P."/>
            <person name="Terry A.Y."/>
            <person name="Boore J.L."/>
            <person name="Simakov O."/>
            <person name="Marletaz F."/>
            <person name="Cho S.-J."/>
            <person name="Edsinger-Gonzales E."/>
            <person name="Havlak P."/>
            <person name="Kuo D.-H."/>
            <person name="Larsson T."/>
            <person name="Lv J."/>
            <person name="Arendt D."/>
            <person name="Savage R."/>
            <person name="Osoegawa K."/>
            <person name="de Jong P."/>
            <person name="Lindberg D.R."/>
            <person name="Seaver E.C."/>
            <person name="Weisblat D.A."/>
            <person name="Putnam N.H."/>
            <person name="Grigoriev I.V."/>
            <person name="Rokhsar D.S."/>
        </authorList>
    </citation>
    <scope>NUCLEOTIDE SEQUENCE</scope>
    <source>
        <strain evidence="13">I ESC-2004</strain>
    </source>
</reference>
<dbReference type="PROSITE" id="PS50262">
    <property type="entry name" value="G_PROTEIN_RECEP_F1_2"/>
    <property type="match status" value="1"/>
</dbReference>
<evidence type="ECO:0000313" key="11">
    <source>
        <dbReference type="EMBL" id="ELU01960.1"/>
    </source>
</evidence>
<dbReference type="CDD" id="cd00637">
    <property type="entry name" value="7tm_classA_rhodopsin-like"/>
    <property type="match status" value="1"/>
</dbReference>
<feature type="transmembrane region" description="Helical" evidence="9">
    <location>
        <begin position="285"/>
        <end position="304"/>
    </location>
</feature>
<evidence type="ECO:0000256" key="7">
    <source>
        <dbReference type="ARBA" id="ARBA00023170"/>
    </source>
</evidence>
<dbReference type="SUPFAM" id="SSF81321">
    <property type="entry name" value="Family A G protein-coupled receptor-like"/>
    <property type="match status" value="1"/>
</dbReference>
<feature type="transmembrane region" description="Helical" evidence="9">
    <location>
        <begin position="74"/>
        <end position="96"/>
    </location>
</feature>
<keyword evidence="3 9" id="KW-0812">Transmembrane</keyword>
<reference evidence="12" key="3">
    <citation type="submission" date="2015-06" db="UniProtKB">
        <authorList>
            <consortium name="EnsemblMetazoa"/>
        </authorList>
    </citation>
    <scope>IDENTIFICATION</scope>
</reference>
<dbReference type="Pfam" id="PF00001">
    <property type="entry name" value="7tm_1"/>
    <property type="match status" value="1"/>
</dbReference>
<comment type="subcellular location">
    <subcellularLocation>
        <location evidence="1">Cell membrane</location>
        <topology evidence="1">Multi-pass membrane protein</topology>
    </subcellularLocation>
</comment>
<feature type="transmembrane region" description="Helical" evidence="9">
    <location>
        <begin position="256"/>
        <end position="279"/>
    </location>
</feature>
<protein>
    <recommendedName>
        <fullName evidence="10">G-protein coupled receptors family 1 profile domain-containing protein</fullName>
    </recommendedName>
</protein>
<evidence type="ECO:0000313" key="13">
    <source>
        <dbReference type="Proteomes" id="UP000014760"/>
    </source>
</evidence>
<keyword evidence="7" id="KW-0675">Receptor</keyword>
<dbReference type="HOGENOM" id="CLU_740208_0_0_1"/>
<dbReference type="AlphaFoldDB" id="R7U6J9"/>
<keyword evidence="8" id="KW-0807">Transducer</keyword>
<evidence type="ECO:0000256" key="4">
    <source>
        <dbReference type="ARBA" id="ARBA00022989"/>
    </source>
</evidence>
<dbReference type="PANTHER" id="PTHR24228">
    <property type="entry name" value="B2 BRADYKININ RECEPTOR/ANGIOTENSIN II RECEPTOR"/>
    <property type="match status" value="1"/>
</dbReference>
<feature type="transmembrane region" description="Helical" evidence="9">
    <location>
        <begin position="36"/>
        <end position="54"/>
    </location>
</feature>
<sequence>MDKAGTTSSPDSDVTEWSIAPPSHQLQWPFWLSLRWLFPLALVVTIIGVILGGIGNSLTVHHYYKERKKRATNVFILTLAIVDLLTCLLLFPWMPLFVYHPKLVLTESWLSTLHKIWGYTLMFFILKSLYLLAMMSIDRYNAIGDGLRARISYNLSRIIVLIGFMGSVFFTVLYIWLREIVGTSKPLLKAFIVPQVSAIVTILVMYARIYNLLNKKHLQVGTALYSIPRSTTQDSGVGLSVAPPPMKKNSPKVKTIQMLSFITVIFFVTFSPVYVLVLTLDVPPYLVFTYVVNHVTNPIVYYIMNPAFKKEIRAVFL</sequence>
<dbReference type="PANTHER" id="PTHR24228:SF59">
    <property type="entry name" value="NEUROPEPTIDE RECEPTOR 15"/>
    <property type="match status" value="1"/>
</dbReference>
<accession>R7U6J9</accession>
<feature type="transmembrane region" description="Helical" evidence="9">
    <location>
        <begin position="158"/>
        <end position="176"/>
    </location>
</feature>
<gene>
    <name evidence="11" type="ORF">CAPTEDRAFT_216596</name>
</gene>
<feature type="domain" description="G-protein coupled receptors family 1 profile" evidence="10">
    <location>
        <begin position="55"/>
        <end position="301"/>
    </location>
</feature>
<feature type="transmembrane region" description="Helical" evidence="9">
    <location>
        <begin position="188"/>
        <end position="207"/>
    </location>
</feature>
<proteinExistence type="predicted"/>
<evidence type="ECO:0000256" key="9">
    <source>
        <dbReference type="SAM" id="Phobius"/>
    </source>
</evidence>
<keyword evidence="2" id="KW-1003">Cell membrane</keyword>
<evidence type="ECO:0000259" key="10">
    <source>
        <dbReference type="PROSITE" id="PS50262"/>
    </source>
</evidence>
<dbReference type="EMBL" id="KB304521">
    <property type="protein sequence ID" value="ELU01960.1"/>
    <property type="molecule type" value="Genomic_DNA"/>
</dbReference>
<evidence type="ECO:0000313" key="12">
    <source>
        <dbReference type="EnsemblMetazoa" id="CapteP216596"/>
    </source>
</evidence>
<feature type="transmembrane region" description="Helical" evidence="9">
    <location>
        <begin position="116"/>
        <end position="137"/>
    </location>
</feature>
<dbReference type="Proteomes" id="UP000014760">
    <property type="component" value="Unassembled WGS sequence"/>
</dbReference>
<keyword evidence="13" id="KW-1185">Reference proteome</keyword>
<dbReference type="GO" id="GO:0005886">
    <property type="term" value="C:plasma membrane"/>
    <property type="evidence" value="ECO:0007669"/>
    <property type="project" value="UniProtKB-SubCell"/>
</dbReference>
<dbReference type="Gene3D" id="1.20.1070.10">
    <property type="entry name" value="Rhodopsin 7-helix transmembrane proteins"/>
    <property type="match status" value="1"/>
</dbReference>
<name>R7U6J9_CAPTE</name>
<dbReference type="InterPro" id="IPR000276">
    <property type="entry name" value="GPCR_Rhodpsn"/>
</dbReference>
<keyword evidence="5" id="KW-0297">G-protein coupled receptor</keyword>
<dbReference type="PRINTS" id="PR00237">
    <property type="entry name" value="GPCRRHODOPSN"/>
</dbReference>
<dbReference type="GO" id="GO:0004930">
    <property type="term" value="F:G protein-coupled receptor activity"/>
    <property type="evidence" value="ECO:0007669"/>
    <property type="project" value="UniProtKB-KW"/>
</dbReference>
<evidence type="ECO:0000256" key="8">
    <source>
        <dbReference type="ARBA" id="ARBA00023224"/>
    </source>
</evidence>
<evidence type="ECO:0000256" key="6">
    <source>
        <dbReference type="ARBA" id="ARBA00023136"/>
    </source>
</evidence>
<dbReference type="STRING" id="283909.R7U6J9"/>